<dbReference type="Pfam" id="PF08666">
    <property type="entry name" value="SAF"/>
    <property type="match status" value="1"/>
</dbReference>
<dbReference type="InterPro" id="IPR006190">
    <property type="entry name" value="SAF_AFP_Neu5Ac"/>
</dbReference>
<accession>A0A0F9DK27</accession>
<evidence type="ECO:0000259" key="1">
    <source>
        <dbReference type="PROSITE" id="PS50844"/>
    </source>
</evidence>
<dbReference type="GO" id="GO:0047444">
    <property type="term" value="F:N-acylneuraminate-9-phosphate synthase activity"/>
    <property type="evidence" value="ECO:0007669"/>
    <property type="project" value="TreeGrafter"/>
</dbReference>
<dbReference type="InterPro" id="IPR057736">
    <property type="entry name" value="SAF_PseI/NeuA/NeuB"/>
</dbReference>
<feature type="domain" description="AFP-like" evidence="1">
    <location>
        <begin position="264"/>
        <end position="319"/>
    </location>
</feature>
<proteinExistence type="predicted"/>
<sequence length="319" mass="36289">EMACAHQGKIENACDLVDVAVKAKADAIQIQVLKKEAYMSPTYKDYDLITRLELTQDEWLKVIDLIKKADLLFFAAGYDVESIKFLVVNDVDAFKIHSSDSSNPEVLKEVARSQKPIFLSCGASKIEEIKEAINFLRKNGTKEIVLMHGYQSFPTKLKDSHLNYIKTLERIFGLNIGYYDHVEGGSLLSKIIPIMAIGYGAQVVEKHFILNREEKGIDYESSLDSKNFIEFGKILRDCEQAIGVSEIRDFTEGEINYRAYCKKSIVLKKEISKGSKISRDDVMFVRSHPGILPVKFKEIEGKIAKKDLKKFHNLTFEDF</sequence>
<dbReference type="InterPro" id="IPR051690">
    <property type="entry name" value="PseI-like"/>
</dbReference>
<feature type="non-terminal residue" evidence="2">
    <location>
        <position position="1"/>
    </location>
</feature>
<dbReference type="InterPro" id="IPR013974">
    <property type="entry name" value="SAF"/>
</dbReference>
<dbReference type="Gene3D" id="3.90.1210.10">
    <property type="entry name" value="Antifreeze-like/N-acetylneuraminic acid synthase C-terminal domain"/>
    <property type="match status" value="1"/>
</dbReference>
<dbReference type="Gene3D" id="3.20.20.70">
    <property type="entry name" value="Aldolase class I"/>
    <property type="match status" value="1"/>
</dbReference>
<dbReference type="SUPFAM" id="SSF51269">
    <property type="entry name" value="AFP III-like domain"/>
    <property type="match status" value="1"/>
</dbReference>
<dbReference type="EMBL" id="LAZR01028640">
    <property type="protein sequence ID" value="KKL61979.1"/>
    <property type="molecule type" value="Genomic_DNA"/>
</dbReference>
<dbReference type="GO" id="GO:0016051">
    <property type="term" value="P:carbohydrate biosynthetic process"/>
    <property type="evidence" value="ECO:0007669"/>
    <property type="project" value="InterPro"/>
</dbReference>
<comment type="caution">
    <text evidence="2">The sequence shown here is derived from an EMBL/GenBank/DDBJ whole genome shotgun (WGS) entry which is preliminary data.</text>
</comment>
<dbReference type="PROSITE" id="PS50844">
    <property type="entry name" value="AFP_LIKE"/>
    <property type="match status" value="1"/>
</dbReference>
<dbReference type="Pfam" id="PF03102">
    <property type="entry name" value="NeuB"/>
    <property type="match status" value="1"/>
</dbReference>
<reference evidence="2" key="1">
    <citation type="journal article" date="2015" name="Nature">
        <title>Complex archaea that bridge the gap between prokaryotes and eukaryotes.</title>
        <authorList>
            <person name="Spang A."/>
            <person name="Saw J.H."/>
            <person name="Jorgensen S.L."/>
            <person name="Zaremba-Niedzwiedzka K."/>
            <person name="Martijn J."/>
            <person name="Lind A.E."/>
            <person name="van Eijk R."/>
            <person name="Schleper C."/>
            <person name="Guy L."/>
            <person name="Ettema T.J."/>
        </authorList>
    </citation>
    <scope>NUCLEOTIDE SEQUENCE</scope>
</reference>
<evidence type="ECO:0000313" key="2">
    <source>
        <dbReference type="EMBL" id="KKL61979.1"/>
    </source>
</evidence>
<name>A0A0F9DK27_9ZZZZ</name>
<organism evidence="2">
    <name type="scientific">marine sediment metagenome</name>
    <dbReference type="NCBI Taxonomy" id="412755"/>
    <lineage>
        <taxon>unclassified sequences</taxon>
        <taxon>metagenomes</taxon>
        <taxon>ecological metagenomes</taxon>
    </lineage>
</organism>
<dbReference type="AlphaFoldDB" id="A0A0F9DK27"/>
<dbReference type="PANTHER" id="PTHR42966">
    <property type="entry name" value="N-ACETYLNEURAMINATE SYNTHASE"/>
    <property type="match status" value="1"/>
</dbReference>
<dbReference type="CDD" id="cd11615">
    <property type="entry name" value="SAF_NeuB_like"/>
    <property type="match status" value="1"/>
</dbReference>
<dbReference type="InterPro" id="IPR013785">
    <property type="entry name" value="Aldolase_TIM"/>
</dbReference>
<dbReference type="PANTHER" id="PTHR42966:SF1">
    <property type="entry name" value="SIALIC ACID SYNTHASE"/>
    <property type="match status" value="1"/>
</dbReference>
<dbReference type="SUPFAM" id="SSF51569">
    <property type="entry name" value="Aldolase"/>
    <property type="match status" value="1"/>
</dbReference>
<dbReference type="InterPro" id="IPR036732">
    <property type="entry name" value="AFP_Neu5c_C_sf"/>
</dbReference>
<protein>
    <recommendedName>
        <fullName evidence="1">AFP-like domain-containing protein</fullName>
    </recommendedName>
</protein>
<gene>
    <name evidence="2" type="ORF">LCGC14_2189820</name>
</gene>
<dbReference type="InterPro" id="IPR013132">
    <property type="entry name" value="PseI/NeuA/B-like_N"/>
</dbReference>